<keyword evidence="3" id="KW-1185">Reference proteome</keyword>
<feature type="transmembrane region" description="Helical" evidence="1">
    <location>
        <begin position="137"/>
        <end position="156"/>
    </location>
</feature>
<dbReference type="PATRIC" id="fig|1435349.4.peg.2279"/>
<keyword evidence="1" id="KW-1133">Transmembrane helix</keyword>
<keyword evidence="1" id="KW-0812">Transmembrane</keyword>
<gene>
    <name evidence="2" type="ORF">PW52_06575</name>
</gene>
<evidence type="ECO:0000313" key="3">
    <source>
        <dbReference type="Proteomes" id="UP000032578"/>
    </source>
</evidence>
<dbReference type="OrthoDB" id="772592at2"/>
<dbReference type="AlphaFoldDB" id="A0A0D7WC50"/>
<dbReference type="Proteomes" id="UP000032578">
    <property type="component" value="Unassembled WGS sequence"/>
</dbReference>
<feature type="transmembrane region" description="Helical" evidence="1">
    <location>
        <begin position="7"/>
        <end position="30"/>
    </location>
</feature>
<dbReference type="InterPro" id="IPR013901">
    <property type="entry name" value="Anthrone_oxy"/>
</dbReference>
<dbReference type="EMBL" id="JTDW01000004">
    <property type="protein sequence ID" value="KJD36253.1"/>
    <property type="molecule type" value="Genomic_DNA"/>
</dbReference>
<evidence type="ECO:0000256" key="1">
    <source>
        <dbReference type="SAM" id="Phobius"/>
    </source>
</evidence>
<feature type="transmembrane region" description="Helical" evidence="1">
    <location>
        <begin position="50"/>
        <end position="68"/>
    </location>
</feature>
<comment type="caution">
    <text evidence="2">The sequence shown here is derived from an EMBL/GenBank/DDBJ whole genome shotgun (WGS) entry which is preliminary data.</text>
</comment>
<reference evidence="2 3" key="1">
    <citation type="submission" date="2014-11" db="EMBL/GenBank/DDBJ databases">
        <title>Tamlana sedimentorum sp. nov., isolated from shallow sand sediments of the Sea of Japan.</title>
        <authorList>
            <person name="Romanenko L.A."/>
        </authorList>
    </citation>
    <scope>NUCLEOTIDE SEQUENCE [LARGE SCALE GENOMIC DNA]</scope>
    <source>
        <strain evidence="2 3">JCM 19808</strain>
    </source>
</reference>
<dbReference type="RefSeq" id="WP_044632120.1">
    <property type="nucleotide sequence ID" value="NZ_JTDW01000004.1"/>
</dbReference>
<accession>A0A0D7WC50</accession>
<feature type="transmembrane region" description="Helical" evidence="1">
    <location>
        <begin position="80"/>
        <end position="101"/>
    </location>
</feature>
<dbReference type="Pfam" id="PF08592">
    <property type="entry name" value="Anthrone_oxy"/>
    <property type="match status" value="1"/>
</dbReference>
<organism evidence="2 3">
    <name type="scientific">Neotamlana sedimentorum</name>
    <dbReference type="NCBI Taxonomy" id="1435349"/>
    <lineage>
        <taxon>Bacteria</taxon>
        <taxon>Pseudomonadati</taxon>
        <taxon>Bacteroidota</taxon>
        <taxon>Flavobacteriia</taxon>
        <taxon>Flavobacteriales</taxon>
        <taxon>Flavobacteriaceae</taxon>
        <taxon>Neotamlana</taxon>
    </lineage>
</organism>
<name>A0A0D7WC50_9FLAO</name>
<proteinExistence type="predicted"/>
<keyword evidence="1" id="KW-0472">Membrane</keyword>
<evidence type="ECO:0000313" key="2">
    <source>
        <dbReference type="EMBL" id="KJD36253.1"/>
    </source>
</evidence>
<sequence length="162" mass="18505">MKSVIFFITIFLIALSAGFYFAWSVSVILGTKKVSNFTYLEVMQSINREILNPAFFILFFGSLVTLLVNTILQYKNNLTFWLVLAATIIYVIGTFGVTAFGNVPLNNALHNINIIECTAAELKNFRSYYETYWNQYHTVRTVASSISFILLLIAIFNKNHFN</sequence>
<dbReference type="STRING" id="1435349.PW52_06575"/>
<protein>
    <submittedName>
        <fullName evidence="2">Membrane protein</fullName>
    </submittedName>
</protein>